<dbReference type="EMBL" id="LR593887">
    <property type="protein sequence ID" value="VTS06078.1"/>
    <property type="molecule type" value="Genomic_DNA"/>
</dbReference>
<dbReference type="Proteomes" id="UP000464378">
    <property type="component" value="Chromosome"/>
</dbReference>
<name>A0A6C2YRS2_9BACT</name>
<protein>
    <submittedName>
        <fullName evidence="2">Uncharacterized protein</fullName>
    </submittedName>
</protein>
<evidence type="ECO:0000313" key="2">
    <source>
        <dbReference type="EMBL" id="VIP04358.1"/>
    </source>
</evidence>
<evidence type="ECO:0000313" key="3">
    <source>
        <dbReference type="Proteomes" id="UP000464378"/>
    </source>
</evidence>
<evidence type="ECO:0000256" key="1">
    <source>
        <dbReference type="SAM" id="MobiDB-lite"/>
    </source>
</evidence>
<feature type="region of interest" description="Disordered" evidence="1">
    <location>
        <begin position="1"/>
        <end position="35"/>
    </location>
</feature>
<dbReference type="AlphaFoldDB" id="A0A6C2YRS2"/>
<keyword evidence="3" id="KW-1185">Reference proteome</keyword>
<reference evidence="2" key="1">
    <citation type="submission" date="2019-04" db="EMBL/GenBank/DDBJ databases">
        <authorList>
            <consortium name="Science for Life Laboratories"/>
        </authorList>
    </citation>
    <scope>NUCLEOTIDE SEQUENCE</scope>
    <source>
        <strain evidence="2">MBLW1</strain>
    </source>
</reference>
<gene>
    <name evidence="2" type="ORF">GMBLW1_48350</name>
</gene>
<accession>A0A6C2YRS2</accession>
<dbReference type="EMBL" id="LR586016">
    <property type="protein sequence ID" value="VIP04358.1"/>
    <property type="molecule type" value="Genomic_DNA"/>
</dbReference>
<sequence length="298" mass="33774">MQPHRTPSAAEFDGYYNVPESSDPDDGPYLNPFPGPPRLTLHEVNEVSADAYEVIYRYANQKGFTPNEVRNYYDLCISKGLTDRTLNISFMDVQDCTAELVEHLRRLLATEHSLWRVRICGTTAETTVVIYPYTVRYGSHPIDVDEVEALGDVLRREAEKRGRPAILDLQRAFLKRAIASAIASGPGEFPIVVAGFDNYNGDTTKTTLWTLCRNDIGDLEMLPPRSFMVGAKYHVKPDGDYGYHVGDDAPYWVREWIFPSDQPPPARLQFKAYDASYHPFSLELGAKPLEFLKHTSDY</sequence>
<proteinExistence type="predicted"/>
<organism evidence="2">
    <name type="scientific">Tuwongella immobilis</name>
    <dbReference type="NCBI Taxonomy" id="692036"/>
    <lineage>
        <taxon>Bacteria</taxon>
        <taxon>Pseudomonadati</taxon>
        <taxon>Planctomycetota</taxon>
        <taxon>Planctomycetia</taxon>
        <taxon>Gemmatales</taxon>
        <taxon>Gemmataceae</taxon>
        <taxon>Tuwongella</taxon>
    </lineage>
</organism>
<dbReference type="KEGG" id="tim:GMBLW1_48350"/>
<dbReference type="InParanoid" id="A0A6C2YRS2"/>